<dbReference type="OrthoDB" id="5860170at2759"/>
<keyword evidence="2" id="KW-1185">Reference proteome</keyword>
<dbReference type="EMBL" id="KN571112">
    <property type="protein sequence ID" value="KHJ83916.1"/>
    <property type="molecule type" value="Genomic_DNA"/>
</dbReference>
<sequence length="52" mass="6186">MTGVKCDKPYQCVHSHCGMSFCCVQQKTLDKWKEQMEIEQDMEDDDDERNEL</sequence>
<organism evidence="1 2">
    <name type="scientific">Oesophagostomum dentatum</name>
    <name type="common">Nodular worm</name>
    <dbReference type="NCBI Taxonomy" id="61180"/>
    <lineage>
        <taxon>Eukaryota</taxon>
        <taxon>Metazoa</taxon>
        <taxon>Ecdysozoa</taxon>
        <taxon>Nematoda</taxon>
        <taxon>Chromadorea</taxon>
        <taxon>Rhabditida</taxon>
        <taxon>Rhabditina</taxon>
        <taxon>Rhabditomorpha</taxon>
        <taxon>Strongyloidea</taxon>
        <taxon>Strongylidae</taxon>
        <taxon>Oesophagostomum</taxon>
    </lineage>
</organism>
<name>A0A0B1SJ50_OESDE</name>
<dbReference type="Proteomes" id="UP000053660">
    <property type="component" value="Unassembled WGS sequence"/>
</dbReference>
<accession>A0A0B1SJ50</accession>
<protein>
    <submittedName>
        <fullName evidence="1">Uncharacterized protein</fullName>
    </submittedName>
</protein>
<proteinExistence type="predicted"/>
<gene>
    <name evidence="1" type="ORF">OESDEN_16377</name>
</gene>
<reference evidence="1 2" key="1">
    <citation type="submission" date="2014-03" db="EMBL/GenBank/DDBJ databases">
        <title>Draft genome of the hookworm Oesophagostomum dentatum.</title>
        <authorList>
            <person name="Mitreva M."/>
        </authorList>
    </citation>
    <scope>NUCLEOTIDE SEQUENCE [LARGE SCALE GENOMIC DNA]</scope>
    <source>
        <strain evidence="1 2">OD-Hann</strain>
    </source>
</reference>
<dbReference type="AlphaFoldDB" id="A0A0B1SJ50"/>
<evidence type="ECO:0000313" key="1">
    <source>
        <dbReference type="EMBL" id="KHJ83916.1"/>
    </source>
</evidence>
<evidence type="ECO:0000313" key="2">
    <source>
        <dbReference type="Proteomes" id="UP000053660"/>
    </source>
</evidence>